<evidence type="ECO:0000256" key="1">
    <source>
        <dbReference type="SAM" id="Coils"/>
    </source>
</evidence>
<gene>
    <name evidence="4" type="ORF">Fcan01_02768</name>
</gene>
<comment type="caution">
    <text evidence="4">The sequence shown here is derived from an EMBL/GenBank/DDBJ whole genome shotgun (WGS) entry which is preliminary data.</text>
</comment>
<dbReference type="PANTHER" id="PTHR18916">
    <property type="entry name" value="DYNACTIN 1-RELATED MICROTUBULE-BINDING"/>
    <property type="match status" value="1"/>
</dbReference>
<feature type="region of interest" description="Disordered" evidence="2">
    <location>
        <begin position="291"/>
        <end position="315"/>
    </location>
</feature>
<dbReference type="STRING" id="158441.A0A226F198"/>
<organism evidence="4 5">
    <name type="scientific">Folsomia candida</name>
    <name type="common">Springtail</name>
    <dbReference type="NCBI Taxonomy" id="158441"/>
    <lineage>
        <taxon>Eukaryota</taxon>
        <taxon>Metazoa</taxon>
        <taxon>Ecdysozoa</taxon>
        <taxon>Arthropoda</taxon>
        <taxon>Hexapoda</taxon>
        <taxon>Collembola</taxon>
        <taxon>Entomobryomorpha</taxon>
        <taxon>Isotomoidea</taxon>
        <taxon>Isotomidae</taxon>
        <taxon>Proisotominae</taxon>
        <taxon>Folsomia</taxon>
    </lineage>
</organism>
<dbReference type="EMBL" id="LNIX01000001">
    <property type="protein sequence ID" value="OXA63542.1"/>
    <property type="molecule type" value="Genomic_DNA"/>
</dbReference>
<dbReference type="SUPFAM" id="SSF74924">
    <property type="entry name" value="Cap-Gly domain"/>
    <property type="match status" value="1"/>
</dbReference>
<feature type="coiled-coil region" evidence="1">
    <location>
        <begin position="650"/>
        <end position="928"/>
    </location>
</feature>
<dbReference type="Proteomes" id="UP000198287">
    <property type="component" value="Unassembled WGS sequence"/>
</dbReference>
<dbReference type="PROSITE" id="PS50245">
    <property type="entry name" value="CAP_GLY_2"/>
    <property type="match status" value="1"/>
</dbReference>
<feature type="compositionally biased region" description="Polar residues" evidence="2">
    <location>
        <begin position="575"/>
        <end position="606"/>
    </location>
</feature>
<dbReference type="OrthoDB" id="2130750at2759"/>
<accession>A0A226F198</accession>
<reference evidence="4 5" key="1">
    <citation type="submission" date="2015-12" db="EMBL/GenBank/DDBJ databases">
        <title>The genome of Folsomia candida.</title>
        <authorList>
            <person name="Faddeeva A."/>
            <person name="Derks M.F."/>
            <person name="Anvar Y."/>
            <person name="Smit S."/>
            <person name="Van Straalen N."/>
            <person name="Roelofs D."/>
        </authorList>
    </citation>
    <scope>NUCLEOTIDE SEQUENCE [LARGE SCALE GENOMIC DNA]</scope>
    <source>
        <strain evidence="4 5">VU population</strain>
        <tissue evidence="4">Whole body</tissue>
    </source>
</reference>
<dbReference type="OMA" id="SEQNQVG"/>
<keyword evidence="1" id="KW-0175">Coiled coil</keyword>
<feature type="region of interest" description="Disordered" evidence="2">
    <location>
        <begin position="251"/>
        <end position="273"/>
    </location>
</feature>
<proteinExistence type="predicted"/>
<name>A0A226F198_FOLCA</name>
<dbReference type="Gene3D" id="2.30.30.190">
    <property type="entry name" value="CAP Gly-rich-like domain"/>
    <property type="match status" value="1"/>
</dbReference>
<evidence type="ECO:0000256" key="2">
    <source>
        <dbReference type="SAM" id="MobiDB-lite"/>
    </source>
</evidence>
<dbReference type="InterPro" id="IPR000938">
    <property type="entry name" value="CAP-Gly_domain"/>
</dbReference>
<evidence type="ECO:0000313" key="5">
    <source>
        <dbReference type="Proteomes" id="UP000198287"/>
    </source>
</evidence>
<evidence type="ECO:0000259" key="3">
    <source>
        <dbReference type="PROSITE" id="PS50245"/>
    </source>
</evidence>
<dbReference type="SMART" id="SM01052">
    <property type="entry name" value="CAP_GLY"/>
    <property type="match status" value="1"/>
</dbReference>
<dbReference type="Pfam" id="PF01302">
    <property type="entry name" value="CAP_GLY"/>
    <property type="match status" value="1"/>
</dbReference>
<feature type="domain" description="CAP-Gly" evidence="3">
    <location>
        <begin position="26"/>
        <end position="68"/>
    </location>
</feature>
<dbReference type="InterPro" id="IPR036859">
    <property type="entry name" value="CAP-Gly_dom_sf"/>
</dbReference>
<feature type="region of interest" description="Disordered" evidence="2">
    <location>
        <begin position="396"/>
        <end position="424"/>
    </location>
</feature>
<sequence length="1361" mass="150228">MGEPTVGSRVEIVGRDGAQGTVAFVGSTTFASGKWVGVALDEAKGKNDGSVNGTAYFDCPPNHGIFVRMAQITLVGDEGTKSKLNSPAVSSLSPEDVKSGGSSGGGKAKGSSRLPVFHTSIVPSPTVESSTPISGQFEGTAKVASAATSLNLLSPKSRYVGETAIGNVDCRSSSYDIGGGPKSDEFLKSPNKWYNTYNPFHRRSTIGATKLPGKDGVSLFKKPRSVRPTLLPGSCSPKTSGPFQVRSVKTPTTPISTHQNQMPSPINRSSTKRISPGLKFSLNLPKSFITSRLPTTTAPRTSTHSPNQTAGQPQNKYLASYSDSESKHFEFTMSKSGSLSSSCLSSHPNSSIESSLLSSKATTCSNVSSTSNNEEFVPATVFMENLGKTLMNQKESHNANVSPSRRHTIEPGVPFTPKKPPRPSLTRMSNIKSTTTTIATGSLPEVDQTVTVTSNDNDTCKFGPKRKESQTDSVGTTRRLESPIAVDTLTLRKYHGRTRLAFPNGGNSPLAQQPAAYAKSPIVSPANATGYSPKFRKFASSYAHHKIATRNSPVAVKSGLIHRLPVAGAKEVKPLQSTPSGSRSNLSTPSTKVDPSSGPSKRNSFVETGFAPSEREIVPQYTPGTPASVMATPTTPMTQSEDRFTAVHDNAALRAEVKDLNEKLDTLKAKRANDVEKLRELDRFRLEVETLSEFRTKVLESQAALQKELKRAKNETREAIEAKERHAEEMSDLSEAVEMATLDKEMAEEKAETLQLELDQANEKAEQYFIELKTMKDELSGKINIESGEAGVTSFQVKQLQAENSRLKEALVKFRDATAHDKHLHQKTIKDLETVKTELKEALRSKESFEIQVLELEEQVADLQDQTEAALGAEEMVENLTEKNLNLEEKVNQLTETVADLEALHDVNDQLQESAKELEMELRDDLQQSQTIIQNTVRERDAMMETVADLNSTILKFREVVQKMTDENTLLRQNLEEESSKSSIPGLVEDLAFKKVFAETKAQTTATELELRRIEAKEATLHSQYLAQAVKTEMDQTRNLKIQLEDKEASIKELHKILKAKQEELSEASIRKELAEKRLSNATKDSEMTIEKLTRKLEDLQSVLQRKEREFEATLEHFQSDIESLQMERGELKDKLLSVTKERFFKELVSGIPSGSSPMHSPSVGHTPVQSAGTPMLSSGGSIGASSDSLIEYTRYLQRQNWRLQSQQLIENLRKLPPIQLPKKSDDVIKQMEKELSQHKMEITSIVCDSFKISFDSNLSASRKEYLLHINELRKSKLAEKMGALQHKINAIRVERKCPNIIRGDFASFPSERSIKDAENELIKVGSIKFPGWEKSKEKPQCVIVSDEELFEIHKLLTPNH</sequence>
<dbReference type="PROSITE" id="PS00845">
    <property type="entry name" value="CAP_GLY_1"/>
    <property type="match status" value="1"/>
</dbReference>
<protein>
    <submittedName>
        <fullName evidence="4">Dynactin subunit 1</fullName>
    </submittedName>
</protein>
<feature type="compositionally biased region" description="Polar residues" evidence="2">
    <location>
        <begin position="83"/>
        <end position="93"/>
    </location>
</feature>
<feature type="region of interest" description="Disordered" evidence="2">
    <location>
        <begin position="83"/>
        <end position="114"/>
    </location>
</feature>
<keyword evidence="5" id="KW-1185">Reference proteome</keyword>
<feature type="region of interest" description="Disordered" evidence="2">
    <location>
        <begin position="570"/>
        <end position="627"/>
    </location>
</feature>
<evidence type="ECO:0000313" key="4">
    <source>
        <dbReference type="EMBL" id="OXA63542.1"/>
    </source>
</evidence>
<feature type="coiled-coil region" evidence="1">
    <location>
        <begin position="1027"/>
        <end position="1142"/>
    </location>
</feature>